<keyword evidence="2" id="KW-0378">Hydrolase</keyword>
<dbReference type="Pfam" id="PF07486">
    <property type="entry name" value="Hydrolase_2"/>
    <property type="match status" value="1"/>
</dbReference>
<dbReference type="InterPro" id="IPR011105">
    <property type="entry name" value="Cell_wall_hydrolase_SleB"/>
</dbReference>
<dbReference type="STRING" id="857265.WG78_12180"/>
<proteinExistence type="predicted"/>
<reference evidence="2 3" key="1">
    <citation type="submission" date="2015-07" db="EMBL/GenBank/DDBJ databases">
        <title>Draft genome sequence of the Amantichitinum ursilacus IGB-41, a new chitin-degrading bacterium.</title>
        <authorList>
            <person name="Kirstahler P."/>
            <person name="Guenther M."/>
            <person name="Grumaz C."/>
            <person name="Rupp S."/>
            <person name="Zibek S."/>
            <person name="Sohn K."/>
        </authorList>
    </citation>
    <scope>NUCLEOTIDE SEQUENCE [LARGE SCALE GENOMIC DNA]</scope>
    <source>
        <strain evidence="2 3">IGB-41</strain>
    </source>
</reference>
<sequence>MRAALIHALARRLGAIQRLGITPWQRALYPLADSPLQWAHYRLEHGRLRWTLAFADDMPGRALPRWLSLDPDGTSWPVHAIRAPRAHTQLRLNNSSQGGGQGMLAAVLQNSGGNGTWYALTAAHVLAGTAHAQVDDRVEIQYDNGQTCIGALENWAPVIGSHLTLTEIDAAIARLPTADAQRLMAANPRLAPAATGALDAIDTPLLIEGQNGSVPALFRGYFAGWVDAETTASPQDYYLSQGITYQASPATQPGDSGAALLDAAGNALLGLHSAGVADSGEDWNGVGCAIAPVLTTLGLQLATSAPIALPPPEEKRVRAALPRQAPSLTGANADAQDVLARTVWGEARGGNGAEAGMTAVAHVVLNRVAARSWWGRTVVEVCRKPWQFSCWNLNDPNLPKMRAVTSSDAQFALALQIAGRAVAGTLGDDITHGATHYYATSMHTPPQWAVGRQPCAQVGAHLFFKDVG</sequence>
<protein>
    <submittedName>
        <fullName evidence="2">Cell Wall Hydrolase</fullName>
    </submittedName>
</protein>
<name>A0A0N0GNA4_9NEIS</name>
<dbReference type="Gene3D" id="1.10.10.2520">
    <property type="entry name" value="Cell wall hydrolase SleB, domain 1"/>
    <property type="match status" value="1"/>
</dbReference>
<evidence type="ECO:0000313" key="3">
    <source>
        <dbReference type="Proteomes" id="UP000037939"/>
    </source>
</evidence>
<dbReference type="OrthoDB" id="9785345at2"/>
<dbReference type="EMBL" id="LAQT01000009">
    <property type="protein sequence ID" value="KPC52602.1"/>
    <property type="molecule type" value="Genomic_DNA"/>
</dbReference>
<dbReference type="Pfam" id="PF13365">
    <property type="entry name" value="Trypsin_2"/>
    <property type="match status" value="1"/>
</dbReference>
<evidence type="ECO:0000259" key="1">
    <source>
        <dbReference type="Pfam" id="PF07486"/>
    </source>
</evidence>
<dbReference type="InterPro" id="IPR042047">
    <property type="entry name" value="SleB_dom1"/>
</dbReference>
<organism evidence="2 3">
    <name type="scientific">Amantichitinum ursilacus</name>
    <dbReference type="NCBI Taxonomy" id="857265"/>
    <lineage>
        <taxon>Bacteria</taxon>
        <taxon>Pseudomonadati</taxon>
        <taxon>Pseudomonadota</taxon>
        <taxon>Betaproteobacteria</taxon>
        <taxon>Neisseriales</taxon>
        <taxon>Chitinibacteraceae</taxon>
        <taxon>Amantichitinum</taxon>
    </lineage>
</organism>
<dbReference type="InterPro" id="IPR009003">
    <property type="entry name" value="Peptidase_S1_PA"/>
</dbReference>
<accession>A0A0N0GNA4</accession>
<feature type="domain" description="Cell wall hydrolase SleB" evidence="1">
    <location>
        <begin position="354"/>
        <end position="464"/>
    </location>
</feature>
<comment type="caution">
    <text evidence="2">The sequence shown here is derived from an EMBL/GenBank/DDBJ whole genome shotgun (WGS) entry which is preliminary data.</text>
</comment>
<keyword evidence="3" id="KW-1185">Reference proteome</keyword>
<dbReference type="Gene3D" id="2.40.10.120">
    <property type="match status" value="1"/>
</dbReference>
<gene>
    <name evidence="2" type="ORF">WG78_12180</name>
</gene>
<dbReference type="AlphaFoldDB" id="A0A0N0GNA4"/>
<dbReference type="RefSeq" id="WP_083458981.1">
    <property type="nucleotide sequence ID" value="NZ_LAQT01000009.1"/>
</dbReference>
<dbReference type="GO" id="GO:0016787">
    <property type="term" value="F:hydrolase activity"/>
    <property type="evidence" value="ECO:0007669"/>
    <property type="project" value="UniProtKB-KW"/>
</dbReference>
<dbReference type="SUPFAM" id="SSF50494">
    <property type="entry name" value="Trypsin-like serine proteases"/>
    <property type="match status" value="1"/>
</dbReference>
<dbReference type="Proteomes" id="UP000037939">
    <property type="component" value="Unassembled WGS sequence"/>
</dbReference>
<evidence type="ECO:0000313" key="2">
    <source>
        <dbReference type="EMBL" id="KPC52602.1"/>
    </source>
</evidence>